<reference evidence="1" key="1">
    <citation type="submission" date="2023-10" db="EMBL/GenBank/DDBJ databases">
        <authorList>
            <person name="Rodriguez Cubillos JULIANA M."/>
            <person name="De Vega J."/>
        </authorList>
    </citation>
    <scope>NUCLEOTIDE SEQUENCE</scope>
</reference>
<name>A0ACB0IQN3_TRIPR</name>
<accession>A0ACB0IQN3</accession>
<keyword evidence="2" id="KW-1185">Reference proteome</keyword>
<protein>
    <submittedName>
        <fullName evidence="1">Uncharacterized protein</fullName>
    </submittedName>
</protein>
<dbReference type="EMBL" id="CASHSV030000002">
    <property type="protein sequence ID" value="CAJ2634480.1"/>
    <property type="molecule type" value="Genomic_DNA"/>
</dbReference>
<evidence type="ECO:0000313" key="2">
    <source>
        <dbReference type="Proteomes" id="UP001177021"/>
    </source>
</evidence>
<proteinExistence type="predicted"/>
<gene>
    <name evidence="1" type="ORF">MILVUS5_LOCUS5366</name>
</gene>
<sequence>MKNTKKKKKKMNPPLYLPHEVIIEILLRLPVKSLISFKCVCKSWFSLISDPHFANSHFQLASATQTQTRRIVYLVNHEPRSIDFEDSLDIVNNASVLRNLTFVRQEHFSDLVIKGSCRGFILLHCGSHIALWNPSTGFHKQIPLCSYSFGAHPDDLCGLGYDKLRDEYLVVLMCCYPRLGDVSSHLEFFSLTDNKWKEIEGTHFPYRNGSDKPIVGLFYNTAIHWSVVRHDLWMQVIVAFDLMERRLSNIPFPDDFDRMYVSHDCGLWVFGEFLSLWVIDYLKNNGTVEIWVMNEYTVQSSWTKTLVLPIHFIPSEFFFPLCSTKSGEIIGTDDACGLVRYDDKGMWLEYLFDSDERGGYEMAVYTESLLSLPEPGDGEQA</sequence>
<comment type="caution">
    <text evidence="1">The sequence shown here is derived from an EMBL/GenBank/DDBJ whole genome shotgun (WGS) entry which is preliminary data.</text>
</comment>
<dbReference type="Proteomes" id="UP001177021">
    <property type="component" value="Unassembled WGS sequence"/>
</dbReference>
<organism evidence="1 2">
    <name type="scientific">Trifolium pratense</name>
    <name type="common">Red clover</name>
    <dbReference type="NCBI Taxonomy" id="57577"/>
    <lineage>
        <taxon>Eukaryota</taxon>
        <taxon>Viridiplantae</taxon>
        <taxon>Streptophyta</taxon>
        <taxon>Embryophyta</taxon>
        <taxon>Tracheophyta</taxon>
        <taxon>Spermatophyta</taxon>
        <taxon>Magnoliopsida</taxon>
        <taxon>eudicotyledons</taxon>
        <taxon>Gunneridae</taxon>
        <taxon>Pentapetalae</taxon>
        <taxon>rosids</taxon>
        <taxon>fabids</taxon>
        <taxon>Fabales</taxon>
        <taxon>Fabaceae</taxon>
        <taxon>Papilionoideae</taxon>
        <taxon>50 kb inversion clade</taxon>
        <taxon>NPAAA clade</taxon>
        <taxon>Hologalegina</taxon>
        <taxon>IRL clade</taxon>
        <taxon>Trifolieae</taxon>
        <taxon>Trifolium</taxon>
    </lineage>
</organism>
<evidence type="ECO:0000313" key="1">
    <source>
        <dbReference type="EMBL" id="CAJ2634480.1"/>
    </source>
</evidence>